<dbReference type="Pfam" id="PF07823">
    <property type="entry name" value="CPDase"/>
    <property type="match status" value="1"/>
</dbReference>
<proteinExistence type="predicted"/>
<reference evidence="1 2" key="1">
    <citation type="submission" date="2020-10" db="EMBL/GenBank/DDBJ databases">
        <title>Plant Genome Project.</title>
        <authorList>
            <person name="Zhang R.-G."/>
        </authorList>
    </citation>
    <scope>NUCLEOTIDE SEQUENCE [LARGE SCALE GENOMIC DNA]</scope>
    <source>
        <strain evidence="1">FAFU-HL-1</strain>
        <tissue evidence="1">Leaf</tissue>
    </source>
</reference>
<organism evidence="1 2">
    <name type="scientific">Salix dunnii</name>
    <dbReference type="NCBI Taxonomy" id="1413687"/>
    <lineage>
        <taxon>Eukaryota</taxon>
        <taxon>Viridiplantae</taxon>
        <taxon>Streptophyta</taxon>
        <taxon>Embryophyta</taxon>
        <taxon>Tracheophyta</taxon>
        <taxon>Spermatophyta</taxon>
        <taxon>Magnoliopsida</taxon>
        <taxon>eudicotyledons</taxon>
        <taxon>Gunneridae</taxon>
        <taxon>Pentapetalae</taxon>
        <taxon>rosids</taxon>
        <taxon>fabids</taxon>
        <taxon>Malpighiales</taxon>
        <taxon>Salicaceae</taxon>
        <taxon>Saliceae</taxon>
        <taxon>Salix</taxon>
    </lineage>
</organism>
<accession>A0A835JK96</accession>
<evidence type="ECO:0000313" key="2">
    <source>
        <dbReference type="Proteomes" id="UP000657918"/>
    </source>
</evidence>
<protein>
    <recommendedName>
        <fullName evidence="3">RNA ligase/cyclic nucleotide phosphodiesterase family protein</fullName>
    </recommendedName>
</protein>
<dbReference type="PANTHER" id="PTHR28141">
    <property type="entry name" value="2',3'-CYCLIC-NUCLEOTIDE 3'-PHOSPHODIESTERASE"/>
    <property type="match status" value="1"/>
</dbReference>
<dbReference type="InterPro" id="IPR009097">
    <property type="entry name" value="Cyclic_Pdiesterase"/>
</dbReference>
<dbReference type="AlphaFoldDB" id="A0A835JK96"/>
<dbReference type="Gene3D" id="3.90.1140.10">
    <property type="entry name" value="Cyclic phosphodiesterase"/>
    <property type="match status" value="1"/>
</dbReference>
<keyword evidence="2" id="KW-1185">Reference proteome</keyword>
<sequence length="210" mass="23372">MEIPQGTSAPADKKYDYSVWAIPPEDVGARLKRLMAGLTSEFGGPQFEPHVTVVGAISLTEQDALEKFNSACDGLQAYNATVDRVATGTFFYQCVYLLLHPMPEVVEASAHCTGHFGYKSSTRKFNAIFHSSFSFINTYMPHLSLLYGDLTDDEKKKAQEKANILDESINGLSFPITRLALWKTDTKDITLKSWEKIAECSLELSAFLED</sequence>
<gene>
    <name evidence="1" type="ORF">SADUNF_Sadunf11G0048200</name>
</gene>
<comment type="caution">
    <text evidence="1">The sequence shown here is derived from an EMBL/GenBank/DDBJ whole genome shotgun (WGS) entry which is preliminary data.</text>
</comment>
<dbReference type="GO" id="GO:0009187">
    <property type="term" value="P:cyclic nucleotide metabolic process"/>
    <property type="evidence" value="ECO:0007669"/>
    <property type="project" value="TreeGrafter"/>
</dbReference>
<dbReference type="GO" id="GO:0004113">
    <property type="term" value="F:2',3'-cyclic-nucleotide 3'-phosphodiesterase activity"/>
    <property type="evidence" value="ECO:0007669"/>
    <property type="project" value="TreeGrafter"/>
</dbReference>
<dbReference type="OrthoDB" id="514292at2759"/>
<dbReference type="PANTHER" id="PTHR28141:SF1">
    <property type="entry name" value="2',3'-CYCLIC-NUCLEOTIDE 3'-PHOSPHODIESTERASE"/>
    <property type="match status" value="1"/>
</dbReference>
<evidence type="ECO:0008006" key="3">
    <source>
        <dbReference type="Google" id="ProtNLM"/>
    </source>
</evidence>
<evidence type="ECO:0000313" key="1">
    <source>
        <dbReference type="EMBL" id="KAF9672495.1"/>
    </source>
</evidence>
<dbReference type="EMBL" id="JADGMS010000011">
    <property type="protein sequence ID" value="KAF9672495.1"/>
    <property type="molecule type" value="Genomic_DNA"/>
</dbReference>
<dbReference type="InterPro" id="IPR012386">
    <property type="entry name" value="Cyclic-nucl_3Pdiesterase"/>
</dbReference>
<dbReference type="FunFam" id="3.90.1140.10:FF:000007">
    <property type="entry name" value="Cyclic phosphodiesterase"/>
    <property type="match status" value="1"/>
</dbReference>
<dbReference type="SUPFAM" id="SSF55144">
    <property type="entry name" value="LigT-like"/>
    <property type="match status" value="1"/>
</dbReference>
<dbReference type="PIRSF" id="PIRSF017903">
    <property type="entry name" value="CPDase_plant"/>
    <property type="match status" value="1"/>
</dbReference>
<dbReference type="Proteomes" id="UP000657918">
    <property type="component" value="Chromosome 11"/>
</dbReference>
<name>A0A835JK96_9ROSI</name>